<reference evidence="2" key="1">
    <citation type="submission" date="2018-01" db="EMBL/GenBank/DDBJ databases">
        <title>An insight into the sialome of Amazonian anophelines.</title>
        <authorList>
            <person name="Ribeiro J.M."/>
            <person name="Scarpassa V."/>
            <person name="Calvo E."/>
        </authorList>
    </citation>
    <scope>NUCLEOTIDE SEQUENCE</scope>
    <source>
        <tissue evidence="2">Salivary glands</tissue>
    </source>
</reference>
<dbReference type="SUPFAM" id="SSF51197">
    <property type="entry name" value="Clavaminate synthase-like"/>
    <property type="match status" value="1"/>
</dbReference>
<keyword evidence="2" id="KW-0223">Dioxygenase</keyword>
<dbReference type="GO" id="GO:0006631">
    <property type="term" value="P:fatty acid metabolic process"/>
    <property type="evidence" value="ECO:0007669"/>
    <property type="project" value="TreeGrafter"/>
</dbReference>
<dbReference type="GO" id="GO:0006974">
    <property type="term" value="P:DNA damage response"/>
    <property type="evidence" value="ECO:0007669"/>
    <property type="project" value="InterPro"/>
</dbReference>
<dbReference type="GO" id="GO:0051213">
    <property type="term" value="F:dioxygenase activity"/>
    <property type="evidence" value="ECO:0007669"/>
    <property type="project" value="UniProtKB-KW"/>
</dbReference>
<dbReference type="Gene3D" id="2.60.120.590">
    <property type="entry name" value="Alpha-ketoglutarate-dependent dioxygenase AlkB-like"/>
    <property type="match status" value="1"/>
</dbReference>
<dbReference type="AlphaFoldDB" id="A0A2M3ZBG2"/>
<dbReference type="PANTHER" id="PTHR21052:SF0">
    <property type="entry name" value="ALPHA-KETOGLUTARATE-DEPENDENT DIOXYGENASE ALKB HOMOLOG 7, MITOCHONDRIAL"/>
    <property type="match status" value="1"/>
</dbReference>
<dbReference type="PANTHER" id="PTHR21052">
    <property type="entry name" value="SPERMATOGENESIS ASSOCIATED 11-RELATED"/>
    <property type="match status" value="1"/>
</dbReference>
<protein>
    <submittedName>
        <fullName evidence="2">Putative alpha-ketoglutarate-dependent dioxygenase alkb protein 7 mitochondrial</fullName>
    </submittedName>
</protein>
<evidence type="ECO:0000313" key="2">
    <source>
        <dbReference type="EMBL" id="MBW25887.1"/>
    </source>
</evidence>
<sequence>MVAPLLIAIRIHQKCMSSGLIIRGWRMVREQQQNQLHTKAASECVSFHGQWPADEQKQFCHDMLVVQQFLDETEENGLLSEIEPYLKRLRYEFDHWDDAIHGYRETERKHWQPNNRAIIDRIIAIAFDGVAMPYVHVLDLAGTGVIKPHVDSVRYCGNIIAGVSLLSDSVMRLVRTNDEEQTNDEYRQIFAKQQHMKYWADVLLPRRSLYVMRDTARYKFTHEILASNESQFRQRPVSRSRRISIICRNEPT</sequence>
<name>A0A2M3ZBG2_9DIPT</name>
<accession>A0A2M3ZBG2</accession>
<proteinExistence type="predicted"/>
<dbReference type="InterPro" id="IPR032870">
    <property type="entry name" value="ALKBH7-like"/>
</dbReference>
<organism evidence="2">
    <name type="scientific">Anopheles braziliensis</name>
    <dbReference type="NCBI Taxonomy" id="58242"/>
    <lineage>
        <taxon>Eukaryota</taxon>
        <taxon>Metazoa</taxon>
        <taxon>Ecdysozoa</taxon>
        <taxon>Arthropoda</taxon>
        <taxon>Hexapoda</taxon>
        <taxon>Insecta</taxon>
        <taxon>Pterygota</taxon>
        <taxon>Neoptera</taxon>
        <taxon>Endopterygota</taxon>
        <taxon>Diptera</taxon>
        <taxon>Nematocera</taxon>
        <taxon>Culicoidea</taxon>
        <taxon>Culicidae</taxon>
        <taxon>Anophelinae</taxon>
        <taxon>Anopheles</taxon>
    </lineage>
</organism>
<comment type="cofactor">
    <cofactor evidence="1">
        <name>Fe(2+)</name>
        <dbReference type="ChEBI" id="CHEBI:29033"/>
    </cofactor>
</comment>
<keyword evidence="2" id="KW-0560">Oxidoreductase</keyword>
<dbReference type="GO" id="GO:0005759">
    <property type="term" value="C:mitochondrial matrix"/>
    <property type="evidence" value="ECO:0007669"/>
    <property type="project" value="TreeGrafter"/>
</dbReference>
<dbReference type="EMBL" id="GGFM01005136">
    <property type="protein sequence ID" value="MBW25887.1"/>
    <property type="molecule type" value="Transcribed_RNA"/>
</dbReference>
<evidence type="ECO:0000256" key="1">
    <source>
        <dbReference type="ARBA" id="ARBA00001954"/>
    </source>
</evidence>
<dbReference type="InterPro" id="IPR037151">
    <property type="entry name" value="AlkB-like_sf"/>
</dbReference>